<dbReference type="KEGG" id="rbc:BN938_0651"/>
<accession>A0A060R6N3</accession>
<name>A0A060R6N3_9BACT</name>
<organism evidence="1 2">
    <name type="scientific">Mucinivorans hirudinis</name>
    <dbReference type="NCBI Taxonomy" id="1433126"/>
    <lineage>
        <taxon>Bacteria</taxon>
        <taxon>Pseudomonadati</taxon>
        <taxon>Bacteroidota</taxon>
        <taxon>Bacteroidia</taxon>
        <taxon>Bacteroidales</taxon>
        <taxon>Rikenellaceae</taxon>
        <taxon>Mucinivorans</taxon>
    </lineage>
</organism>
<dbReference type="AlphaFoldDB" id="A0A060R6N3"/>
<dbReference type="Proteomes" id="UP000027616">
    <property type="component" value="Chromosome I"/>
</dbReference>
<evidence type="ECO:0000313" key="2">
    <source>
        <dbReference type="Proteomes" id="UP000027616"/>
    </source>
</evidence>
<dbReference type="STRING" id="1433126.BN938_0651"/>
<reference evidence="1 2" key="1">
    <citation type="journal article" date="2015" name="Genome Announc.">
        <title>Complete Genome Sequence of the Novel Leech Symbiont Mucinivorans hirudinis M3T.</title>
        <authorList>
            <person name="Nelson M.C."/>
            <person name="Bomar L."/>
            <person name="Graf J."/>
        </authorList>
    </citation>
    <scope>NUCLEOTIDE SEQUENCE [LARGE SCALE GENOMIC DNA]</scope>
    <source>
        <strain evidence="2">M3</strain>
    </source>
</reference>
<protein>
    <submittedName>
        <fullName evidence="1">Uncharacterized protein</fullName>
    </submittedName>
</protein>
<dbReference type="EMBL" id="HG934468">
    <property type="protein sequence ID" value="CDN30756.1"/>
    <property type="molecule type" value="Genomic_DNA"/>
</dbReference>
<keyword evidence="2" id="KW-1185">Reference proteome</keyword>
<sequence length="57" mass="6538">MENKKLTQNEEVLVANFKVEELEKRYEMGWLSSTEVSLEAGYDNDGFNAKGTATFKF</sequence>
<gene>
    <name evidence="1" type="ORF">BN938_0651</name>
</gene>
<proteinExistence type="predicted"/>
<evidence type="ECO:0000313" key="1">
    <source>
        <dbReference type="EMBL" id="CDN30756.1"/>
    </source>
</evidence>
<dbReference type="HOGENOM" id="CLU_2991814_0_0_10"/>